<dbReference type="Proteomes" id="UP000708208">
    <property type="component" value="Unassembled WGS sequence"/>
</dbReference>
<protein>
    <recommendedName>
        <fullName evidence="8">Sodium-dependent nutrient amino acid transporter 1</fullName>
    </recommendedName>
</protein>
<evidence type="ECO:0000256" key="6">
    <source>
        <dbReference type="ARBA" id="ARBA00023201"/>
    </source>
</evidence>
<dbReference type="EMBL" id="CAJVCH010352667">
    <property type="protein sequence ID" value="CAG7815796.1"/>
    <property type="molecule type" value="Genomic_DNA"/>
</dbReference>
<proteinExistence type="inferred from homology"/>
<comment type="function">
    <text evidence="7">Unusual broad substrate spectrum amino acid:sodium cotransporter that promotes absorption of the D isomers of essential amino acids. Neutral amino acids are the preferred substrates, especially methionine and phenylalanine.</text>
</comment>
<dbReference type="PANTHER" id="PTHR11616:SF321">
    <property type="entry name" value="SODIUM-DEPENDENT NUTRIENT AMINO ACID TRANSPORTER 1-RELATED"/>
    <property type="match status" value="1"/>
</dbReference>
<dbReference type="GO" id="GO:0005283">
    <property type="term" value="F:amino acid:sodium symporter activity"/>
    <property type="evidence" value="ECO:0007669"/>
    <property type="project" value="TreeGrafter"/>
</dbReference>
<evidence type="ECO:0000256" key="2">
    <source>
        <dbReference type="ARBA" id="ARBA00022970"/>
    </source>
</evidence>
<keyword evidence="4" id="KW-0406">Ion transport</keyword>
<feature type="non-terminal residue" evidence="11">
    <location>
        <position position="1"/>
    </location>
</feature>
<evidence type="ECO:0000256" key="7">
    <source>
        <dbReference type="ARBA" id="ARBA00037785"/>
    </source>
</evidence>
<dbReference type="Pfam" id="PF00209">
    <property type="entry name" value="SNF"/>
    <property type="match status" value="1"/>
</dbReference>
<keyword evidence="2" id="KW-0029">Amino-acid transport</keyword>
<evidence type="ECO:0000313" key="12">
    <source>
        <dbReference type="Proteomes" id="UP000708208"/>
    </source>
</evidence>
<keyword evidence="10" id="KW-0812">Transmembrane</keyword>
<evidence type="ECO:0000313" key="11">
    <source>
        <dbReference type="EMBL" id="CAG7815796.1"/>
    </source>
</evidence>
<dbReference type="InterPro" id="IPR000175">
    <property type="entry name" value="Na/ntran_symport"/>
</dbReference>
<evidence type="ECO:0000256" key="9">
    <source>
        <dbReference type="PIRSR" id="PIRSR600175-2"/>
    </source>
</evidence>
<keyword evidence="12" id="KW-1185">Reference proteome</keyword>
<sequence length="207" mass="23179">YKNGGGAFLIPYLVVLFLVGKPLYFLELHLGQFSSYGPIKIWKMAPILKGVGYGEMFASMAGASYYCAIMAVTIFYLISSFQSVLPWSECNPEWIGECGKGVNGTSGDKSFPELYFEREVINQKENIDDGIGSPEIHLTLCLLTAWILVFITLIRGIKTSGKFSYFFAILPYVVLLTLLVRGVTLEGAWVGIKYFITPQWDRLLDLQ</sequence>
<feature type="transmembrane region" description="Helical" evidence="10">
    <location>
        <begin position="136"/>
        <end position="154"/>
    </location>
</feature>
<keyword evidence="10" id="KW-1133">Transmembrane helix</keyword>
<evidence type="ECO:0000256" key="8">
    <source>
        <dbReference type="ARBA" id="ARBA00040215"/>
    </source>
</evidence>
<evidence type="ECO:0000256" key="3">
    <source>
        <dbReference type="ARBA" id="ARBA00023053"/>
    </source>
</evidence>
<reference evidence="11" key="1">
    <citation type="submission" date="2021-06" db="EMBL/GenBank/DDBJ databases">
        <authorList>
            <person name="Hodson N. C."/>
            <person name="Mongue J. A."/>
            <person name="Jaron S. K."/>
        </authorList>
    </citation>
    <scope>NUCLEOTIDE SEQUENCE</scope>
</reference>
<feature type="non-terminal residue" evidence="11">
    <location>
        <position position="207"/>
    </location>
</feature>
<keyword evidence="6" id="KW-0739">Sodium transport</keyword>
<organism evidence="11 12">
    <name type="scientific">Allacma fusca</name>
    <dbReference type="NCBI Taxonomy" id="39272"/>
    <lineage>
        <taxon>Eukaryota</taxon>
        <taxon>Metazoa</taxon>
        <taxon>Ecdysozoa</taxon>
        <taxon>Arthropoda</taxon>
        <taxon>Hexapoda</taxon>
        <taxon>Collembola</taxon>
        <taxon>Symphypleona</taxon>
        <taxon>Sminthuridae</taxon>
        <taxon>Allacma</taxon>
    </lineage>
</organism>
<feature type="disulfide bond" evidence="9">
    <location>
        <begin position="90"/>
        <end position="98"/>
    </location>
</feature>
<gene>
    <name evidence="11" type="ORF">AFUS01_LOCUS26450</name>
</gene>
<dbReference type="GO" id="GO:0089718">
    <property type="term" value="P:amino acid import across plasma membrane"/>
    <property type="evidence" value="ECO:0007669"/>
    <property type="project" value="TreeGrafter"/>
</dbReference>
<evidence type="ECO:0000256" key="1">
    <source>
        <dbReference type="ARBA" id="ARBA00006459"/>
    </source>
</evidence>
<name>A0A8J2KLR4_9HEXA</name>
<keyword evidence="2" id="KW-0813">Transport</keyword>
<feature type="transmembrane region" description="Helical" evidence="10">
    <location>
        <begin position="57"/>
        <end position="78"/>
    </location>
</feature>
<keyword evidence="3" id="KW-0915">Sodium</keyword>
<evidence type="ECO:0000256" key="4">
    <source>
        <dbReference type="ARBA" id="ARBA00023065"/>
    </source>
</evidence>
<dbReference type="PROSITE" id="PS50267">
    <property type="entry name" value="NA_NEUROTRAN_SYMP_3"/>
    <property type="match status" value="1"/>
</dbReference>
<dbReference type="OrthoDB" id="6581954at2759"/>
<feature type="transmembrane region" description="Helical" evidence="10">
    <location>
        <begin position="6"/>
        <end position="26"/>
    </location>
</feature>
<keyword evidence="5" id="KW-0325">Glycoprotein</keyword>
<keyword evidence="9" id="KW-1015">Disulfide bond</keyword>
<dbReference type="GO" id="GO:0015179">
    <property type="term" value="F:L-amino acid transmembrane transporter activity"/>
    <property type="evidence" value="ECO:0007669"/>
    <property type="project" value="TreeGrafter"/>
</dbReference>
<feature type="transmembrane region" description="Helical" evidence="10">
    <location>
        <begin position="166"/>
        <end position="184"/>
    </location>
</feature>
<dbReference type="GO" id="GO:0005886">
    <property type="term" value="C:plasma membrane"/>
    <property type="evidence" value="ECO:0007669"/>
    <property type="project" value="TreeGrafter"/>
</dbReference>
<evidence type="ECO:0000256" key="5">
    <source>
        <dbReference type="ARBA" id="ARBA00023180"/>
    </source>
</evidence>
<comment type="similarity">
    <text evidence="1">Belongs to the sodium:neurotransmitter symporter (SNF) (TC 2.A.22) family.</text>
</comment>
<comment type="caution">
    <text evidence="11">The sequence shown here is derived from an EMBL/GenBank/DDBJ whole genome shotgun (WGS) entry which is preliminary data.</text>
</comment>
<accession>A0A8J2KLR4</accession>
<keyword evidence="10" id="KW-0472">Membrane</keyword>
<dbReference type="AlphaFoldDB" id="A0A8J2KLR4"/>
<dbReference type="PANTHER" id="PTHR11616">
    <property type="entry name" value="SODIUM/CHLORIDE DEPENDENT TRANSPORTER"/>
    <property type="match status" value="1"/>
</dbReference>
<evidence type="ECO:0000256" key="10">
    <source>
        <dbReference type="SAM" id="Phobius"/>
    </source>
</evidence>